<dbReference type="InterPro" id="IPR050312">
    <property type="entry name" value="IolE/XylAMocC-like"/>
</dbReference>
<dbReference type="SUPFAM" id="SSF51658">
    <property type="entry name" value="Xylose isomerase-like"/>
    <property type="match status" value="1"/>
</dbReference>
<dbReference type="EMBL" id="NEWD01000028">
    <property type="protein sequence ID" value="OXM99848.1"/>
    <property type="molecule type" value="Genomic_DNA"/>
</dbReference>
<dbReference type="Gene3D" id="3.20.20.150">
    <property type="entry name" value="Divalent-metal-dependent TIM barrel enzymes"/>
    <property type="match status" value="1"/>
</dbReference>
<dbReference type="RefSeq" id="WP_093961061.1">
    <property type="nucleotide sequence ID" value="NZ_NEWD01000028.1"/>
</dbReference>
<dbReference type="PANTHER" id="PTHR12110:SF21">
    <property type="entry name" value="XYLOSE ISOMERASE-LIKE TIM BARREL DOMAIN-CONTAINING PROTEIN"/>
    <property type="match status" value="1"/>
</dbReference>
<evidence type="ECO:0000313" key="3">
    <source>
        <dbReference type="Proteomes" id="UP000215433"/>
    </source>
</evidence>
<dbReference type="PANTHER" id="PTHR12110">
    <property type="entry name" value="HYDROXYPYRUVATE ISOMERASE"/>
    <property type="match status" value="1"/>
</dbReference>
<dbReference type="AlphaFoldDB" id="A0A229VW48"/>
<dbReference type="InterPro" id="IPR036237">
    <property type="entry name" value="Xyl_isomerase-like_sf"/>
</dbReference>
<accession>A0A229VW48</accession>
<keyword evidence="3" id="KW-1185">Reference proteome</keyword>
<evidence type="ECO:0000313" key="2">
    <source>
        <dbReference type="EMBL" id="OXM99848.1"/>
    </source>
</evidence>
<dbReference type="InterPro" id="IPR013022">
    <property type="entry name" value="Xyl_isomerase-like_TIM-brl"/>
</dbReference>
<dbReference type="Pfam" id="PF01261">
    <property type="entry name" value="AP_endonuc_2"/>
    <property type="match status" value="1"/>
</dbReference>
<gene>
    <name evidence="2" type="ORF">Tam10B_1941</name>
</gene>
<proteinExistence type="predicted"/>
<name>A0A229VW48_9BIFI</name>
<comment type="caution">
    <text evidence="2">The sequence shown here is derived from an EMBL/GenBank/DDBJ whole genome shotgun (WGS) entry which is preliminary data.</text>
</comment>
<reference evidence="2 3" key="1">
    <citation type="submission" date="2017-05" db="EMBL/GenBank/DDBJ databases">
        <title>Bifidobacterium vansinderenii sp. nov.</title>
        <authorList>
            <person name="Lugli G.A."/>
            <person name="Duranti S."/>
            <person name="Mangifesta M."/>
        </authorList>
    </citation>
    <scope>NUCLEOTIDE SEQUENCE [LARGE SCALE GENOMIC DNA]</scope>
    <source>
        <strain evidence="2 3">Tam10B</strain>
    </source>
</reference>
<protein>
    <submittedName>
        <fullName evidence="2">Xylose isomerase</fullName>
    </submittedName>
</protein>
<evidence type="ECO:0000259" key="1">
    <source>
        <dbReference type="Pfam" id="PF01261"/>
    </source>
</evidence>
<dbReference type="GO" id="GO:0016853">
    <property type="term" value="F:isomerase activity"/>
    <property type="evidence" value="ECO:0007669"/>
    <property type="project" value="UniProtKB-KW"/>
</dbReference>
<dbReference type="OrthoDB" id="6629724at2"/>
<organism evidence="2 3">
    <name type="scientific">Bifidobacterium vansinderenii</name>
    <dbReference type="NCBI Taxonomy" id="1984871"/>
    <lineage>
        <taxon>Bacteria</taxon>
        <taxon>Bacillati</taxon>
        <taxon>Actinomycetota</taxon>
        <taxon>Actinomycetes</taxon>
        <taxon>Bifidobacteriales</taxon>
        <taxon>Bifidobacteriaceae</taxon>
        <taxon>Bifidobacterium</taxon>
    </lineage>
</organism>
<feature type="domain" description="Xylose isomerase-like TIM barrel" evidence="1">
    <location>
        <begin position="27"/>
        <end position="267"/>
    </location>
</feature>
<sequence length="290" mass="31813">MTRLNFGFRGHDITEARTPEALADGLAEQGARNVQLALAKSFPDMCSEAGAISPGMGSAIRRMLAARGVEIAVLGCYINMIHPDLAVRERLLRRFEAHVANARFFGAPIVASETGSVIPNLGRYTERNFTEDTYRDALGVIRRLVAAGERHDTIVGIEPGVNHPIHDLDTVERLIADVDSPYLGIVFDATALTPAWQASPEWQLELTRQAFLRFGGHICAMHIADWRLEGSGDVHGSGVATPSIRRVAAGTGRMPVREILAIAEAYKPYLTTIFEHTENDAMRRALDRFA</sequence>
<dbReference type="Proteomes" id="UP000215433">
    <property type="component" value="Unassembled WGS sequence"/>
</dbReference>
<keyword evidence="2" id="KW-0413">Isomerase</keyword>